<evidence type="ECO:0000256" key="6">
    <source>
        <dbReference type="SAM" id="MobiDB-lite"/>
    </source>
</evidence>
<dbReference type="GO" id="GO:0000981">
    <property type="term" value="F:DNA-binding transcription factor activity, RNA polymerase II-specific"/>
    <property type="evidence" value="ECO:0007669"/>
    <property type="project" value="TreeGrafter"/>
</dbReference>
<feature type="compositionally biased region" description="Low complexity" evidence="6">
    <location>
        <begin position="23"/>
        <end position="39"/>
    </location>
</feature>
<dbReference type="SUPFAM" id="SSF47459">
    <property type="entry name" value="HLH, helix-loop-helix DNA-binding domain"/>
    <property type="match status" value="1"/>
</dbReference>
<dbReference type="Proteomes" id="UP001055439">
    <property type="component" value="Chromosome 6"/>
</dbReference>
<feature type="region of interest" description="Disordered" evidence="6">
    <location>
        <begin position="20"/>
        <end position="40"/>
    </location>
</feature>
<evidence type="ECO:0000256" key="4">
    <source>
        <dbReference type="ARBA" id="ARBA00023163"/>
    </source>
</evidence>
<dbReference type="CDD" id="cd11393">
    <property type="entry name" value="bHLH_AtbHLH_like"/>
    <property type="match status" value="1"/>
</dbReference>
<dbReference type="InterPro" id="IPR036638">
    <property type="entry name" value="HLH_DNA-bd_sf"/>
</dbReference>
<dbReference type="PANTHER" id="PTHR16223">
    <property type="entry name" value="TRANSCRIPTION FACTOR BHLH83-RELATED"/>
    <property type="match status" value="1"/>
</dbReference>
<dbReference type="OrthoDB" id="1839773at2759"/>
<proteinExistence type="inferred from homology"/>
<dbReference type="GO" id="GO:0005634">
    <property type="term" value="C:nucleus"/>
    <property type="evidence" value="ECO:0007669"/>
    <property type="project" value="UniProtKB-SubCell"/>
</dbReference>
<feature type="region of interest" description="Disordered" evidence="6">
    <location>
        <begin position="175"/>
        <end position="203"/>
    </location>
</feature>
<comment type="subcellular location">
    <subcellularLocation>
        <location evidence="1">Nucleus</location>
    </subcellularLocation>
</comment>
<comment type="similarity">
    <text evidence="2">Belongs to the bHLH protein family.</text>
</comment>
<keyword evidence="3" id="KW-0805">Transcription regulation</keyword>
<gene>
    <name evidence="8" type="ORF">MUK42_22503</name>
</gene>
<feature type="region of interest" description="Disordered" evidence="6">
    <location>
        <begin position="333"/>
        <end position="365"/>
    </location>
</feature>
<feature type="compositionally biased region" description="Polar residues" evidence="6">
    <location>
        <begin position="193"/>
        <end position="202"/>
    </location>
</feature>
<evidence type="ECO:0000259" key="7">
    <source>
        <dbReference type="PROSITE" id="PS50888"/>
    </source>
</evidence>
<keyword evidence="5" id="KW-0539">Nucleus</keyword>
<keyword evidence="9" id="KW-1185">Reference proteome</keyword>
<dbReference type="GO" id="GO:0046983">
    <property type="term" value="F:protein dimerization activity"/>
    <property type="evidence" value="ECO:0007669"/>
    <property type="project" value="InterPro"/>
</dbReference>
<keyword evidence="4" id="KW-0804">Transcription</keyword>
<accession>A0A9E7GIK1</accession>
<dbReference type="GO" id="GO:0000978">
    <property type="term" value="F:RNA polymerase II cis-regulatory region sequence-specific DNA binding"/>
    <property type="evidence" value="ECO:0007669"/>
    <property type="project" value="TreeGrafter"/>
</dbReference>
<dbReference type="InterPro" id="IPR045239">
    <property type="entry name" value="bHLH95_bHLH"/>
</dbReference>
<feature type="domain" description="BHLH" evidence="7">
    <location>
        <begin position="193"/>
        <end position="242"/>
    </location>
</feature>
<organism evidence="8 9">
    <name type="scientific">Musa troglodytarum</name>
    <name type="common">fe'i banana</name>
    <dbReference type="NCBI Taxonomy" id="320322"/>
    <lineage>
        <taxon>Eukaryota</taxon>
        <taxon>Viridiplantae</taxon>
        <taxon>Streptophyta</taxon>
        <taxon>Embryophyta</taxon>
        <taxon>Tracheophyta</taxon>
        <taxon>Spermatophyta</taxon>
        <taxon>Magnoliopsida</taxon>
        <taxon>Liliopsida</taxon>
        <taxon>Zingiberales</taxon>
        <taxon>Musaceae</taxon>
        <taxon>Musa</taxon>
    </lineage>
</organism>
<evidence type="ECO:0000313" key="8">
    <source>
        <dbReference type="EMBL" id="URE11778.1"/>
    </source>
</evidence>
<dbReference type="AlphaFoldDB" id="A0A9E7GIK1"/>
<dbReference type="InterPro" id="IPR011598">
    <property type="entry name" value="bHLH_dom"/>
</dbReference>
<name>A0A9E7GIK1_9LILI</name>
<dbReference type="PANTHER" id="PTHR16223:SF53">
    <property type="entry name" value="TRANSCRIPTION FACTOR BHLH68-LIKE"/>
    <property type="match status" value="1"/>
</dbReference>
<dbReference type="Gene3D" id="4.10.280.10">
    <property type="entry name" value="Helix-loop-helix DNA-binding domain"/>
    <property type="match status" value="1"/>
</dbReference>
<feature type="compositionally biased region" description="Polar residues" evidence="6">
    <location>
        <begin position="175"/>
        <end position="185"/>
    </location>
</feature>
<evidence type="ECO:0000256" key="1">
    <source>
        <dbReference type="ARBA" id="ARBA00004123"/>
    </source>
</evidence>
<evidence type="ECO:0000256" key="5">
    <source>
        <dbReference type="ARBA" id="ARBA00023242"/>
    </source>
</evidence>
<dbReference type="PROSITE" id="PS50888">
    <property type="entry name" value="BHLH"/>
    <property type="match status" value="1"/>
</dbReference>
<dbReference type="EMBL" id="CP097508">
    <property type="protein sequence ID" value="URE11778.1"/>
    <property type="molecule type" value="Genomic_DNA"/>
</dbReference>
<sequence>MMGRSPSLWSMNNNLMPPSQEMSTLLASSSSSPSPLSSSVFPRYPKPAGFAPMIPCHESQELPESWSRLLLGGLEEEEEGRNHTGNFPVKRMENWEYQLPYTPANAHMIDVKQEGSEVGHHAYYLGKEQRAQGGRSSWSQMVPASSPRSCVTTSFSNNILDFSNCKSQRKHHQSDLSSECNSNSGAALKKARVQTSSAQSSLKVRKEKLGDRIAALHQLVSPFGKTDTASVLLEAIGYIRFLQGQIERLIPLHPIPNPLLHAGSELPVPGQQIKEHEAVHNSKFHVLSCTSMHAWRFYCLSCELNSGMLVFQGKGERSRIFVEDPGVQLLSADSCMKRRGPPADQDDGGGGGGDGDEDEDEPKDLRSRGLCLVPVSFTLHVGNDNGADFWAPNLGMGFQ</sequence>
<evidence type="ECO:0000256" key="3">
    <source>
        <dbReference type="ARBA" id="ARBA00023015"/>
    </source>
</evidence>
<evidence type="ECO:0000256" key="2">
    <source>
        <dbReference type="ARBA" id="ARBA00005510"/>
    </source>
</evidence>
<evidence type="ECO:0000313" key="9">
    <source>
        <dbReference type="Proteomes" id="UP001055439"/>
    </source>
</evidence>
<dbReference type="InterPro" id="IPR045843">
    <property type="entry name" value="IND-like"/>
</dbReference>
<reference evidence="8" key="1">
    <citation type="submission" date="2022-05" db="EMBL/GenBank/DDBJ databases">
        <title>The Musa troglodytarum L. genome provides insights into the mechanism of non-climacteric behaviour and enrichment of carotenoids.</title>
        <authorList>
            <person name="Wang J."/>
        </authorList>
    </citation>
    <scope>NUCLEOTIDE SEQUENCE</scope>
    <source>
        <tissue evidence="8">Leaf</tissue>
    </source>
</reference>
<protein>
    <submittedName>
        <fullName evidence="8">HLH</fullName>
    </submittedName>
</protein>